<dbReference type="InterPro" id="IPR044640">
    <property type="entry name" value="RU2A"/>
</dbReference>
<keyword evidence="2" id="KW-0433">Leucine-rich repeat</keyword>
<comment type="subcellular location">
    <subcellularLocation>
        <location evidence="1">Nucleus</location>
    </subcellularLocation>
</comment>
<reference evidence="7 8" key="1">
    <citation type="submission" date="2024-10" db="EMBL/GenBank/DDBJ databases">
        <title>Updated reference genomes for cyclostephanoid diatoms.</title>
        <authorList>
            <person name="Roberts W.R."/>
            <person name="Alverson A.J."/>
        </authorList>
    </citation>
    <scope>NUCLEOTIDE SEQUENCE [LARGE SCALE GENOMIC DNA]</scope>
    <source>
        <strain evidence="7 8">AJA276-08</strain>
    </source>
</reference>
<dbReference type="GO" id="GO:0005634">
    <property type="term" value="C:nucleus"/>
    <property type="evidence" value="ECO:0007669"/>
    <property type="project" value="UniProtKB-SubCell"/>
</dbReference>
<comment type="similarity">
    <text evidence="5">Belongs to the U2 small nuclear ribonucleoprotein A family.</text>
</comment>
<keyword evidence="4" id="KW-0539">Nucleus</keyword>
<keyword evidence="3" id="KW-0677">Repeat</keyword>
<gene>
    <name evidence="7" type="ORF">ACHAW5_009288</name>
</gene>
<dbReference type="Pfam" id="PF14580">
    <property type="entry name" value="LRR_9"/>
    <property type="match status" value="1"/>
</dbReference>
<evidence type="ECO:0000256" key="4">
    <source>
        <dbReference type="ARBA" id="ARBA00023242"/>
    </source>
</evidence>
<evidence type="ECO:0000256" key="6">
    <source>
        <dbReference type="SAM" id="MobiDB-lite"/>
    </source>
</evidence>
<evidence type="ECO:0000313" key="7">
    <source>
        <dbReference type="EMBL" id="KAL3776956.1"/>
    </source>
</evidence>
<keyword evidence="8" id="KW-1185">Reference proteome</keyword>
<dbReference type="Proteomes" id="UP001530315">
    <property type="component" value="Unassembled WGS sequence"/>
</dbReference>
<dbReference type="PANTHER" id="PTHR10552">
    <property type="entry name" value="U2 SMALL NUCLEAR RIBONUCLEOPROTEIN A"/>
    <property type="match status" value="1"/>
</dbReference>
<comment type="caution">
    <text evidence="7">The sequence shown here is derived from an EMBL/GenBank/DDBJ whole genome shotgun (WGS) entry which is preliminary data.</text>
</comment>
<evidence type="ECO:0008006" key="9">
    <source>
        <dbReference type="Google" id="ProtNLM"/>
    </source>
</evidence>
<dbReference type="Gene3D" id="3.80.10.10">
    <property type="entry name" value="Ribonuclease Inhibitor"/>
    <property type="match status" value="1"/>
</dbReference>
<dbReference type="InterPro" id="IPR032675">
    <property type="entry name" value="LRR_dom_sf"/>
</dbReference>
<accession>A0ABD3NM25</accession>
<feature type="compositionally biased region" description="Pro residues" evidence="6">
    <location>
        <begin position="281"/>
        <end position="290"/>
    </location>
</feature>
<proteinExistence type="inferred from homology"/>
<feature type="region of interest" description="Disordered" evidence="6">
    <location>
        <begin position="202"/>
        <end position="223"/>
    </location>
</feature>
<feature type="region of interest" description="Disordered" evidence="6">
    <location>
        <begin position="264"/>
        <end position="315"/>
    </location>
</feature>
<evidence type="ECO:0000256" key="2">
    <source>
        <dbReference type="ARBA" id="ARBA00022614"/>
    </source>
</evidence>
<evidence type="ECO:0000313" key="8">
    <source>
        <dbReference type="Proteomes" id="UP001530315"/>
    </source>
</evidence>
<evidence type="ECO:0000256" key="3">
    <source>
        <dbReference type="ARBA" id="ARBA00022737"/>
    </source>
</evidence>
<dbReference type="EMBL" id="JALLAZ020001323">
    <property type="protein sequence ID" value="KAL3776956.1"/>
    <property type="molecule type" value="Genomic_DNA"/>
</dbReference>
<protein>
    <recommendedName>
        <fullName evidence="9">U2A'/phosphoprotein 32 family A C-terminal domain-containing protein</fullName>
    </recommendedName>
</protein>
<organism evidence="7 8">
    <name type="scientific">Stephanodiscus triporus</name>
    <dbReference type="NCBI Taxonomy" id="2934178"/>
    <lineage>
        <taxon>Eukaryota</taxon>
        <taxon>Sar</taxon>
        <taxon>Stramenopiles</taxon>
        <taxon>Ochrophyta</taxon>
        <taxon>Bacillariophyta</taxon>
        <taxon>Coscinodiscophyceae</taxon>
        <taxon>Thalassiosirophycidae</taxon>
        <taxon>Stephanodiscales</taxon>
        <taxon>Stephanodiscaceae</taxon>
        <taxon>Stephanodiscus</taxon>
    </lineage>
</organism>
<sequence length="315" mass="33985">MRLSANILQSAEQRTNPLGEREILLRSLAIPAIEHLAVTRDQFDAIDMSNNHLSRLENFPRLERLSCLYLGGNGIDFVDGKNLRRNVPGLKTLILSGNGVRGWNVIADLGAGCPKLEFLSLVGNPVTRRQNYRLFAIYKIPTLKVLDFQKVKQTERERAQRLASSAAGAAMEADARLEARAAAADSSAASMADGAVAASGPYSNGFMGENGTNTFEPGEGKSAEESFATQFTVEEKAKIRDMVANAASAEEIDRIESLVKRGIFPGTSESVSVNGGGYGIAPPPPPPPPLPEDENQGNDEEGAEEDDDSKRQRTE</sequence>
<name>A0ABD3NM25_9STRA</name>
<feature type="compositionally biased region" description="Acidic residues" evidence="6">
    <location>
        <begin position="291"/>
        <end position="307"/>
    </location>
</feature>
<evidence type="ECO:0000256" key="1">
    <source>
        <dbReference type="ARBA" id="ARBA00004123"/>
    </source>
</evidence>
<dbReference type="SUPFAM" id="SSF52058">
    <property type="entry name" value="L domain-like"/>
    <property type="match status" value="1"/>
</dbReference>
<dbReference type="PANTHER" id="PTHR10552:SF6">
    <property type="entry name" value="U2 SMALL NUCLEAR RIBONUCLEOPROTEIN A"/>
    <property type="match status" value="1"/>
</dbReference>
<evidence type="ECO:0000256" key="5">
    <source>
        <dbReference type="ARBA" id="ARBA00024196"/>
    </source>
</evidence>
<dbReference type="AlphaFoldDB" id="A0ABD3NM25"/>